<feature type="binding site" evidence="11">
    <location>
        <position position="7"/>
    </location>
    <ligand>
        <name>Mg(2+)</name>
        <dbReference type="ChEBI" id="CHEBI:18420"/>
    </ligand>
</feature>
<dbReference type="GO" id="GO:0009423">
    <property type="term" value="P:chorismate biosynthetic process"/>
    <property type="evidence" value="ECO:0007669"/>
    <property type="project" value="UniProtKB-UniRule"/>
</dbReference>
<sequence length="171" mass="19206">MMGAGKSTLGSRLAHQLEYRFFDTDTIIERVAQKTVRQIFADSGEDAFRDLESQVLAELAAYTRSVFATGGGIVLKQKNWSYLRHGVIVWLDAPVEVLAARLQSDTQRPLLQEADPVEKLRSLLEQRKALYSQADVHIAYAPDESIEQTCDRVLKGIEPVLMQPQLFDNGN</sequence>
<comment type="caution">
    <text evidence="12">The sequence shown here is derived from an EMBL/GenBank/DDBJ whole genome shotgun (WGS) entry which is preliminary data.</text>
</comment>
<feature type="binding site" evidence="11">
    <location>
        <position position="127"/>
    </location>
    <ligand>
        <name>substrate</name>
    </ligand>
</feature>
<keyword evidence="9 11" id="KW-0057">Aromatic amino acid biosynthesis</keyword>
<dbReference type="PRINTS" id="PR01100">
    <property type="entry name" value="SHIKIMTKNASE"/>
</dbReference>
<dbReference type="Pfam" id="PF01202">
    <property type="entry name" value="SKI"/>
    <property type="match status" value="1"/>
</dbReference>
<evidence type="ECO:0000256" key="8">
    <source>
        <dbReference type="ARBA" id="ARBA00022840"/>
    </source>
</evidence>
<dbReference type="PANTHER" id="PTHR21087:SF16">
    <property type="entry name" value="SHIKIMATE KINASE 1, CHLOROPLASTIC"/>
    <property type="match status" value="1"/>
</dbReference>
<keyword evidence="6 11" id="KW-0547">Nucleotide-binding</keyword>
<evidence type="ECO:0000256" key="7">
    <source>
        <dbReference type="ARBA" id="ARBA00022777"/>
    </source>
</evidence>
<dbReference type="HAMAP" id="MF_00109">
    <property type="entry name" value="Shikimate_kinase"/>
    <property type="match status" value="1"/>
</dbReference>
<dbReference type="GO" id="GO:0005524">
    <property type="term" value="F:ATP binding"/>
    <property type="evidence" value="ECO:0007669"/>
    <property type="project" value="UniProtKB-UniRule"/>
</dbReference>
<keyword evidence="11" id="KW-0963">Cytoplasm</keyword>
<comment type="function">
    <text evidence="11">Catalyzes the specific phosphorylation of the 3-hydroxyl group of shikimic acid using ATP as a cosubstrate.</text>
</comment>
<evidence type="ECO:0000256" key="11">
    <source>
        <dbReference type="HAMAP-Rule" id="MF_00109"/>
    </source>
</evidence>
<comment type="catalytic activity">
    <reaction evidence="10 11">
        <text>shikimate + ATP = 3-phosphoshikimate + ADP + H(+)</text>
        <dbReference type="Rhea" id="RHEA:13121"/>
        <dbReference type="ChEBI" id="CHEBI:15378"/>
        <dbReference type="ChEBI" id="CHEBI:30616"/>
        <dbReference type="ChEBI" id="CHEBI:36208"/>
        <dbReference type="ChEBI" id="CHEBI:145989"/>
        <dbReference type="ChEBI" id="CHEBI:456216"/>
        <dbReference type="EC" id="2.7.1.71"/>
    </reaction>
</comment>
<comment type="subunit">
    <text evidence="11">Monomer.</text>
</comment>
<dbReference type="EMBL" id="DSRU01000246">
    <property type="protein sequence ID" value="HFM99464.1"/>
    <property type="molecule type" value="Genomic_DNA"/>
</dbReference>
<keyword evidence="7 11" id="KW-0418">Kinase</keyword>
<evidence type="ECO:0000256" key="3">
    <source>
        <dbReference type="ARBA" id="ARBA00012154"/>
    </source>
</evidence>
<organism evidence="12">
    <name type="scientific">Oscillatoriales cyanobacterium SpSt-418</name>
    <dbReference type="NCBI Taxonomy" id="2282169"/>
    <lineage>
        <taxon>Bacteria</taxon>
        <taxon>Bacillati</taxon>
        <taxon>Cyanobacteriota</taxon>
        <taxon>Cyanophyceae</taxon>
        <taxon>Oscillatoriophycideae</taxon>
        <taxon>Oscillatoriales</taxon>
    </lineage>
</organism>
<dbReference type="GO" id="GO:0000287">
    <property type="term" value="F:magnesium ion binding"/>
    <property type="evidence" value="ECO:0007669"/>
    <property type="project" value="UniProtKB-UniRule"/>
</dbReference>
<dbReference type="PANTHER" id="PTHR21087">
    <property type="entry name" value="SHIKIMATE KINASE"/>
    <property type="match status" value="1"/>
</dbReference>
<evidence type="ECO:0000256" key="6">
    <source>
        <dbReference type="ARBA" id="ARBA00022741"/>
    </source>
</evidence>
<evidence type="ECO:0000256" key="9">
    <source>
        <dbReference type="ARBA" id="ARBA00023141"/>
    </source>
</evidence>
<gene>
    <name evidence="11" type="primary">aroK</name>
    <name evidence="12" type="ORF">ENR64_17210</name>
</gene>
<comment type="cofactor">
    <cofactor evidence="11">
        <name>Mg(2+)</name>
        <dbReference type="ChEBI" id="CHEBI:18420"/>
    </cofactor>
    <text evidence="11">Binds 1 Mg(2+) ion per subunit.</text>
</comment>
<evidence type="ECO:0000256" key="5">
    <source>
        <dbReference type="ARBA" id="ARBA00022679"/>
    </source>
</evidence>
<dbReference type="GO" id="GO:0008652">
    <property type="term" value="P:amino acid biosynthetic process"/>
    <property type="evidence" value="ECO:0007669"/>
    <property type="project" value="UniProtKB-KW"/>
</dbReference>
<dbReference type="InterPro" id="IPR000623">
    <property type="entry name" value="Shikimate_kinase/TSH1"/>
</dbReference>
<comment type="pathway">
    <text evidence="1 11">Metabolic intermediate biosynthesis; chorismate biosynthesis; chorismate from D-erythrose 4-phosphate and phosphoenolpyruvate: step 5/7.</text>
</comment>
<proteinExistence type="inferred from homology"/>
<dbReference type="InterPro" id="IPR027417">
    <property type="entry name" value="P-loop_NTPase"/>
</dbReference>
<evidence type="ECO:0000256" key="4">
    <source>
        <dbReference type="ARBA" id="ARBA00022605"/>
    </source>
</evidence>
<accession>A0A7C3KF64</accession>
<comment type="similarity">
    <text evidence="2 11">Belongs to the shikimate kinase family.</text>
</comment>
<name>A0A7C3KF64_9CYAN</name>
<keyword evidence="11" id="KW-0479">Metal-binding</keyword>
<dbReference type="EC" id="2.7.1.71" evidence="3 11"/>
<feature type="binding site" evidence="11">
    <location>
        <position position="108"/>
    </location>
    <ligand>
        <name>ATP</name>
        <dbReference type="ChEBI" id="CHEBI:30616"/>
    </ligand>
</feature>
<comment type="caution">
    <text evidence="11">Lacks conserved residue(s) required for the propagation of feature annotation.</text>
</comment>
<protein>
    <recommendedName>
        <fullName evidence="3 11">Shikimate kinase</fullName>
        <shortName evidence="11">SK</shortName>
        <ecNumber evidence="3 11">2.7.1.71</ecNumber>
    </recommendedName>
</protein>
<evidence type="ECO:0000256" key="1">
    <source>
        <dbReference type="ARBA" id="ARBA00004842"/>
    </source>
</evidence>
<keyword evidence="11" id="KW-0460">Magnesium</keyword>
<feature type="binding site" evidence="11">
    <location>
        <position position="49"/>
    </location>
    <ligand>
        <name>substrate</name>
    </ligand>
</feature>
<dbReference type="Gene3D" id="3.40.50.300">
    <property type="entry name" value="P-loop containing nucleotide triphosphate hydrolases"/>
    <property type="match status" value="1"/>
</dbReference>
<keyword evidence="8 11" id="KW-0067">ATP-binding</keyword>
<comment type="subcellular location">
    <subcellularLocation>
        <location evidence="11">Cytoplasm</location>
    </subcellularLocation>
</comment>
<feature type="binding site" evidence="11">
    <location>
        <position position="25"/>
    </location>
    <ligand>
        <name>substrate</name>
    </ligand>
</feature>
<dbReference type="CDD" id="cd00464">
    <property type="entry name" value="SK"/>
    <property type="match status" value="1"/>
</dbReference>
<dbReference type="AlphaFoldDB" id="A0A7C3KF64"/>
<dbReference type="PROSITE" id="PS01128">
    <property type="entry name" value="SHIKIMATE_KINASE"/>
    <property type="match status" value="1"/>
</dbReference>
<dbReference type="GO" id="GO:0004765">
    <property type="term" value="F:shikimate kinase activity"/>
    <property type="evidence" value="ECO:0007669"/>
    <property type="project" value="UniProtKB-UniRule"/>
</dbReference>
<evidence type="ECO:0000313" key="12">
    <source>
        <dbReference type="EMBL" id="HFM99464.1"/>
    </source>
</evidence>
<feature type="binding site" evidence="11">
    <location>
        <begin position="3"/>
        <end position="8"/>
    </location>
    <ligand>
        <name>ATP</name>
        <dbReference type="ChEBI" id="CHEBI:30616"/>
    </ligand>
</feature>
<feature type="binding site" evidence="11">
    <location>
        <position position="71"/>
    </location>
    <ligand>
        <name>substrate</name>
    </ligand>
</feature>
<dbReference type="SUPFAM" id="SSF52540">
    <property type="entry name" value="P-loop containing nucleoside triphosphate hydrolases"/>
    <property type="match status" value="1"/>
</dbReference>
<evidence type="ECO:0000256" key="10">
    <source>
        <dbReference type="ARBA" id="ARBA00048567"/>
    </source>
</evidence>
<reference evidence="12" key="1">
    <citation type="journal article" date="2020" name="mSystems">
        <title>Genome- and Community-Level Interaction Insights into Carbon Utilization and Element Cycling Functions of Hydrothermarchaeota in Hydrothermal Sediment.</title>
        <authorList>
            <person name="Zhou Z."/>
            <person name="Liu Y."/>
            <person name="Xu W."/>
            <person name="Pan J."/>
            <person name="Luo Z.H."/>
            <person name="Li M."/>
        </authorList>
    </citation>
    <scope>NUCLEOTIDE SEQUENCE [LARGE SCALE GENOMIC DNA]</scope>
    <source>
        <strain evidence="12">SpSt-418</strain>
    </source>
</reference>
<dbReference type="UniPathway" id="UPA00053">
    <property type="reaction ID" value="UER00088"/>
</dbReference>
<dbReference type="GO" id="GO:0009073">
    <property type="term" value="P:aromatic amino acid family biosynthetic process"/>
    <property type="evidence" value="ECO:0007669"/>
    <property type="project" value="UniProtKB-KW"/>
</dbReference>
<dbReference type="InterPro" id="IPR031322">
    <property type="entry name" value="Shikimate/glucono_kinase"/>
</dbReference>
<dbReference type="GO" id="GO:0005829">
    <property type="term" value="C:cytosol"/>
    <property type="evidence" value="ECO:0007669"/>
    <property type="project" value="TreeGrafter"/>
</dbReference>
<evidence type="ECO:0000256" key="2">
    <source>
        <dbReference type="ARBA" id="ARBA00006997"/>
    </source>
</evidence>
<keyword evidence="5 11" id="KW-0808">Transferase</keyword>
<dbReference type="InterPro" id="IPR023000">
    <property type="entry name" value="Shikimate_kinase_CS"/>
</dbReference>
<keyword evidence="4 11" id="KW-0028">Amino-acid biosynthesis</keyword>